<reference evidence="3" key="1">
    <citation type="submission" date="2022-10" db="EMBL/GenBank/DDBJ databases">
        <title>Hoeflea sp. G2-23, isolated from marine algae.</title>
        <authorList>
            <person name="Kristyanto S."/>
            <person name="Kim J.M."/>
            <person name="Jeon C.O."/>
        </authorList>
    </citation>
    <scope>NUCLEOTIDE SEQUENCE</scope>
    <source>
        <strain evidence="3">G2-23</strain>
    </source>
</reference>
<dbReference type="InterPro" id="IPR051450">
    <property type="entry name" value="Gfo/Idh/MocA_Oxidoreductases"/>
</dbReference>
<sequence length="364" mass="40018">MPNGLKVLVAGLGHMGMSHAHAYDKLDGYELSALCARSIASRDDLPEQWRDLPRYADFHEALEAVRPDVVAICTYPDTHAEFAISAFKAGAHVFLEKPIAQTVEQAEAVVAAAKQANRKLLVGLSPPHSPMWIKLNSIARGLGKPLVMRMNLNQQSIGPAWNWHQSLMESASPIADCGVHYVDFMCNITGARPVRVHAIGARLSDDIAEDMYNYGQLQVVFDDGSVGWYEAGWGPMMSQSAFIVKDIIGPKGAVSVLSPDNVQPTEAGATVSTSSEISTHSKIRPLRLHHAELGSDNALINSDEDIEIEEVLNHSQMCERKHSYLLDAIRNDRDMTDHMRSAVDSLRIVLAADESIRTEKTVYL</sequence>
<protein>
    <submittedName>
        <fullName evidence="3">Gfo/Idh/MocA family oxidoreductase</fullName>
    </submittedName>
</protein>
<accession>A0ABT3ZF22</accession>
<dbReference type="Gene3D" id="3.40.50.720">
    <property type="entry name" value="NAD(P)-binding Rossmann-like Domain"/>
    <property type="match status" value="1"/>
</dbReference>
<dbReference type="InterPro" id="IPR000683">
    <property type="entry name" value="Gfo/Idh/MocA-like_OxRdtase_N"/>
</dbReference>
<dbReference type="EMBL" id="JAOVZR010000001">
    <property type="protein sequence ID" value="MCY0150405.1"/>
    <property type="molecule type" value="Genomic_DNA"/>
</dbReference>
<feature type="domain" description="GFO/IDH/MocA-like oxidoreductase" evidence="2">
    <location>
        <begin position="142"/>
        <end position="234"/>
    </location>
</feature>
<dbReference type="Gene3D" id="3.30.360.10">
    <property type="entry name" value="Dihydrodipicolinate Reductase, domain 2"/>
    <property type="match status" value="1"/>
</dbReference>
<dbReference type="Proteomes" id="UP001073227">
    <property type="component" value="Unassembled WGS sequence"/>
</dbReference>
<dbReference type="InterPro" id="IPR036291">
    <property type="entry name" value="NAD(P)-bd_dom_sf"/>
</dbReference>
<dbReference type="PANTHER" id="PTHR43377">
    <property type="entry name" value="BILIVERDIN REDUCTASE A"/>
    <property type="match status" value="1"/>
</dbReference>
<dbReference type="SUPFAM" id="SSF55347">
    <property type="entry name" value="Glyceraldehyde-3-phosphate dehydrogenase-like, C-terminal domain"/>
    <property type="match status" value="1"/>
</dbReference>
<name>A0ABT3ZF22_9HYPH</name>
<evidence type="ECO:0000259" key="1">
    <source>
        <dbReference type="Pfam" id="PF01408"/>
    </source>
</evidence>
<dbReference type="RefSeq" id="WP_267655845.1">
    <property type="nucleotide sequence ID" value="NZ_JAOVZR010000001.1"/>
</dbReference>
<gene>
    <name evidence="3" type="ORF">OEG84_22540</name>
</gene>
<keyword evidence="4" id="KW-1185">Reference proteome</keyword>
<dbReference type="InterPro" id="IPR055170">
    <property type="entry name" value="GFO_IDH_MocA-like_dom"/>
</dbReference>
<evidence type="ECO:0000313" key="3">
    <source>
        <dbReference type="EMBL" id="MCY0150405.1"/>
    </source>
</evidence>
<dbReference type="Pfam" id="PF22725">
    <property type="entry name" value="GFO_IDH_MocA_C3"/>
    <property type="match status" value="1"/>
</dbReference>
<comment type="caution">
    <text evidence="3">The sequence shown here is derived from an EMBL/GenBank/DDBJ whole genome shotgun (WGS) entry which is preliminary data.</text>
</comment>
<dbReference type="Pfam" id="PF01408">
    <property type="entry name" value="GFO_IDH_MocA"/>
    <property type="match status" value="1"/>
</dbReference>
<evidence type="ECO:0000313" key="4">
    <source>
        <dbReference type="Proteomes" id="UP001073227"/>
    </source>
</evidence>
<dbReference type="PANTHER" id="PTHR43377:SF1">
    <property type="entry name" value="BILIVERDIN REDUCTASE A"/>
    <property type="match status" value="1"/>
</dbReference>
<evidence type="ECO:0000259" key="2">
    <source>
        <dbReference type="Pfam" id="PF22725"/>
    </source>
</evidence>
<dbReference type="SUPFAM" id="SSF51735">
    <property type="entry name" value="NAD(P)-binding Rossmann-fold domains"/>
    <property type="match status" value="1"/>
</dbReference>
<organism evidence="3 4">
    <name type="scientific">Hoeflea algicola</name>
    <dbReference type="NCBI Taxonomy" id="2983763"/>
    <lineage>
        <taxon>Bacteria</taxon>
        <taxon>Pseudomonadati</taxon>
        <taxon>Pseudomonadota</taxon>
        <taxon>Alphaproteobacteria</taxon>
        <taxon>Hyphomicrobiales</taxon>
        <taxon>Rhizobiaceae</taxon>
        <taxon>Hoeflea</taxon>
    </lineage>
</organism>
<feature type="domain" description="Gfo/Idh/MocA-like oxidoreductase N-terminal" evidence="1">
    <location>
        <begin position="5"/>
        <end position="123"/>
    </location>
</feature>
<proteinExistence type="predicted"/>